<organism evidence="2 3">
    <name type="scientific">Niabella soli DSM 19437</name>
    <dbReference type="NCBI Taxonomy" id="929713"/>
    <lineage>
        <taxon>Bacteria</taxon>
        <taxon>Pseudomonadati</taxon>
        <taxon>Bacteroidota</taxon>
        <taxon>Chitinophagia</taxon>
        <taxon>Chitinophagales</taxon>
        <taxon>Chitinophagaceae</taxon>
        <taxon>Niabella</taxon>
    </lineage>
</organism>
<dbReference type="KEGG" id="nso:NIASO_14545"/>
<dbReference type="EMBL" id="CP007035">
    <property type="protein sequence ID" value="AHF16044.1"/>
    <property type="molecule type" value="Genomic_DNA"/>
</dbReference>
<feature type="domain" description="Putative restriction endonuclease" evidence="1">
    <location>
        <begin position="20"/>
        <end position="179"/>
    </location>
</feature>
<protein>
    <recommendedName>
        <fullName evidence="1">Putative restriction endonuclease domain-containing protein</fullName>
    </recommendedName>
</protein>
<dbReference type="HOGENOM" id="CLU_076312_6_2_10"/>
<proteinExistence type="predicted"/>
<dbReference type="InterPro" id="IPR011335">
    <property type="entry name" value="Restrct_endonuc-II-like"/>
</dbReference>
<dbReference type="InterPro" id="IPR008538">
    <property type="entry name" value="Uma2"/>
</dbReference>
<dbReference type="Pfam" id="PF05685">
    <property type="entry name" value="Uma2"/>
    <property type="match status" value="1"/>
</dbReference>
<gene>
    <name evidence="2" type="ORF">NIASO_14545</name>
</gene>
<dbReference type="SUPFAM" id="SSF52980">
    <property type="entry name" value="Restriction endonuclease-like"/>
    <property type="match status" value="1"/>
</dbReference>
<accession>W0F3G9</accession>
<dbReference type="CDD" id="cd06260">
    <property type="entry name" value="DUF820-like"/>
    <property type="match status" value="1"/>
</dbReference>
<dbReference type="AlphaFoldDB" id="W0F3G9"/>
<dbReference type="eggNOG" id="COG4636">
    <property type="taxonomic scope" value="Bacteria"/>
</dbReference>
<keyword evidence="3" id="KW-1185">Reference proteome</keyword>
<evidence type="ECO:0000259" key="1">
    <source>
        <dbReference type="Pfam" id="PF05685"/>
    </source>
</evidence>
<reference evidence="2 3" key="1">
    <citation type="submission" date="2013-12" db="EMBL/GenBank/DDBJ databases">
        <authorList>
            <consortium name="DOE Joint Genome Institute"/>
            <person name="Eisen J."/>
            <person name="Huntemann M."/>
            <person name="Han J."/>
            <person name="Chen A."/>
            <person name="Kyrpides N."/>
            <person name="Mavromatis K."/>
            <person name="Markowitz V."/>
            <person name="Palaniappan K."/>
            <person name="Ivanova N."/>
            <person name="Schaumberg A."/>
            <person name="Pati A."/>
            <person name="Liolios K."/>
            <person name="Nordberg H.P."/>
            <person name="Cantor M.N."/>
            <person name="Hua S.X."/>
            <person name="Woyke T."/>
        </authorList>
    </citation>
    <scope>NUCLEOTIDE SEQUENCE [LARGE SCALE GENOMIC DNA]</scope>
    <source>
        <strain evidence="3">DSM 19437</strain>
    </source>
</reference>
<dbReference type="OrthoDB" id="668969at2"/>
<evidence type="ECO:0000313" key="2">
    <source>
        <dbReference type="EMBL" id="AHF16044.1"/>
    </source>
</evidence>
<dbReference type="PANTHER" id="PTHR36558:SF1">
    <property type="entry name" value="RESTRICTION ENDONUCLEASE DOMAIN-CONTAINING PROTEIN-RELATED"/>
    <property type="match status" value="1"/>
</dbReference>
<dbReference type="RefSeq" id="WP_008586639.1">
    <property type="nucleotide sequence ID" value="NZ_CP007035.1"/>
</dbReference>
<evidence type="ECO:0000313" key="3">
    <source>
        <dbReference type="Proteomes" id="UP000003586"/>
    </source>
</evidence>
<dbReference type="PANTHER" id="PTHR36558">
    <property type="entry name" value="GLR1098 PROTEIN"/>
    <property type="match status" value="1"/>
</dbReference>
<dbReference type="Proteomes" id="UP000003586">
    <property type="component" value="Chromosome"/>
</dbReference>
<name>W0F3G9_9BACT</name>
<dbReference type="InterPro" id="IPR012296">
    <property type="entry name" value="Nuclease_put_TT1808"/>
</dbReference>
<dbReference type="Gene3D" id="3.90.1570.10">
    <property type="entry name" value="tt1808, chain A"/>
    <property type="match status" value="1"/>
</dbReference>
<sequence>MENIVNEPAPAYEKAFYTIAEYLEMEKASLQKHEYYQGEIFAMSGASARHNVIFSNMIGELYIRLKGKSCKPLGSDMRVHIPENTLFTYPDISIFCSDIVPSPEDADTAIQPTVLIEILSPSTRNYDRGGKFKLYRDIPSLKEYLLIDSEAINIEVFRINTSGHWELEEYKSIADRLHIAAIAASIDLKDIYEGTKL</sequence>